<dbReference type="Pfam" id="PF22486">
    <property type="entry name" value="MATH_2"/>
    <property type="match status" value="1"/>
</dbReference>
<dbReference type="EMBL" id="CAJGYO010000712">
    <property type="protein sequence ID" value="CAD6343216.1"/>
    <property type="molecule type" value="Genomic_DNA"/>
</dbReference>
<evidence type="ECO:0000256" key="1">
    <source>
        <dbReference type="SAM" id="MobiDB-lite"/>
    </source>
</evidence>
<dbReference type="Proteomes" id="UP000604825">
    <property type="component" value="Unassembled WGS sequence"/>
</dbReference>
<dbReference type="SUPFAM" id="SSF49599">
    <property type="entry name" value="TRAF domain-like"/>
    <property type="match status" value="1"/>
</dbReference>
<protein>
    <recommendedName>
        <fullName evidence="2">MATH domain-containing protein</fullName>
    </recommendedName>
</protein>
<dbReference type="AlphaFoldDB" id="A0A811SM23"/>
<feature type="region of interest" description="Disordered" evidence="1">
    <location>
        <begin position="374"/>
        <end position="398"/>
    </location>
</feature>
<comment type="caution">
    <text evidence="3">The sequence shown here is derived from an EMBL/GenBank/DDBJ whole genome shotgun (WGS) entry which is preliminary data.</text>
</comment>
<keyword evidence="4" id="KW-1185">Reference proteome</keyword>
<dbReference type="PANTHER" id="PTHR47477">
    <property type="entry name" value="TNF RECEPTOR-ASSOCIATED FACTOR HOMOLOG 1A"/>
    <property type="match status" value="1"/>
</dbReference>
<dbReference type="InterPro" id="IPR008974">
    <property type="entry name" value="TRAF-like"/>
</dbReference>
<proteinExistence type="predicted"/>
<feature type="compositionally biased region" description="Polar residues" evidence="1">
    <location>
        <begin position="11"/>
        <end position="29"/>
    </location>
</feature>
<dbReference type="PANTHER" id="PTHR47477:SF8">
    <property type="entry name" value="TNF RECEPTOR-ASSOCIATED FACTOR HOMOLOG 1A"/>
    <property type="match status" value="1"/>
</dbReference>
<name>A0A811SM23_9POAL</name>
<evidence type="ECO:0000313" key="3">
    <source>
        <dbReference type="EMBL" id="CAD6343216.1"/>
    </source>
</evidence>
<reference evidence="3" key="1">
    <citation type="submission" date="2020-10" db="EMBL/GenBank/DDBJ databases">
        <authorList>
            <person name="Han B."/>
            <person name="Lu T."/>
            <person name="Zhao Q."/>
            <person name="Huang X."/>
            <person name="Zhao Y."/>
        </authorList>
    </citation>
    <scope>NUCLEOTIDE SEQUENCE</scope>
</reference>
<evidence type="ECO:0000313" key="4">
    <source>
        <dbReference type="Proteomes" id="UP000604825"/>
    </source>
</evidence>
<feature type="domain" description="MATH" evidence="2">
    <location>
        <begin position="66"/>
        <end position="188"/>
    </location>
</feature>
<dbReference type="Gene3D" id="2.60.210.10">
    <property type="entry name" value="Apoptosis, Tumor Necrosis Factor Receptor Associated Protein 2, Chain A"/>
    <property type="match status" value="1"/>
</dbReference>
<accession>A0A811SM23</accession>
<dbReference type="SMART" id="SM00061">
    <property type="entry name" value="MATH"/>
    <property type="match status" value="1"/>
</dbReference>
<dbReference type="InterPro" id="IPR055327">
    <property type="entry name" value="TRAF1A/B"/>
</dbReference>
<sequence length="398" mass="45866">MASAYNPGDGRSSSTEEMPNDQQNYSENSLSERRSSQQVENGVPSTSPAYSDTDDDDCGPRPSELYGKFTWRIDNFSQINRSELRSNSFDVGGYKWYILIYPQGCDVCNHLSLFLCVANHDKLLPGWNHFAQFTIAVINRDPKKSKYSDTLHRFWKKEHDWGWKKFMELSKLHDGFIVEDVLTIKVQVQVVSFSGFWLAMDPSVRRHMTREKTETILRVLVKQFFIEKEVTSTLVIESLYSGFKALEYQSKNKKGIPKLTETDAQSTPMVLIDQDMFVLADDVILLLERAALDTLPHQPLPTKDDKGSQYRTKDDNSSDEFDKDSIERDDRRLTELGWKTLELFALAHIFSRTEVAYQEAMALKRQEELIREEASERAGVELKAKRSAADKKRRGKNM</sequence>
<organism evidence="3 4">
    <name type="scientific">Miscanthus lutarioriparius</name>
    <dbReference type="NCBI Taxonomy" id="422564"/>
    <lineage>
        <taxon>Eukaryota</taxon>
        <taxon>Viridiplantae</taxon>
        <taxon>Streptophyta</taxon>
        <taxon>Embryophyta</taxon>
        <taxon>Tracheophyta</taxon>
        <taxon>Spermatophyta</taxon>
        <taxon>Magnoliopsida</taxon>
        <taxon>Liliopsida</taxon>
        <taxon>Poales</taxon>
        <taxon>Poaceae</taxon>
        <taxon>PACMAD clade</taxon>
        <taxon>Panicoideae</taxon>
        <taxon>Andropogonodae</taxon>
        <taxon>Andropogoneae</taxon>
        <taxon>Saccharinae</taxon>
        <taxon>Miscanthus</taxon>
    </lineage>
</organism>
<dbReference type="CDD" id="cd00121">
    <property type="entry name" value="MATH"/>
    <property type="match status" value="1"/>
</dbReference>
<feature type="compositionally biased region" description="Basic and acidic residues" evidence="1">
    <location>
        <begin position="302"/>
        <end position="316"/>
    </location>
</feature>
<dbReference type="InterPro" id="IPR002083">
    <property type="entry name" value="MATH/TRAF_dom"/>
</dbReference>
<feature type="compositionally biased region" description="Basic and acidic residues" evidence="1">
    <location>
        <begin position="374"/>
        <end position="390"/>
    </location>
</feature>
<gene>
    <name evidence="3" type="ORF">NCGR_LOCUS67314</name>
</gene>
<dbReference type="PROSITE" id="PS50144">
    <property type="entry name" value="MATH"/>
    <property type="match status" value="1"/>
</dbReference>
<dbReference type="OrthoDB" id="660257at2759"/>
<evidence type="ECO:0000259" key="2">
    <source>
        <dbReference type="PROSITE" id="PS50144"/>
    </source>
</evidence>
<feature type="region of interest" description="Disordered" evidence="1">
    <location>
        <begin position="1"/>
        <end position="59"/>
    </location>
</feature>
<feature type="region of interest" description="Disordered" evidence="1">
    <location>
        <begin position="296"/>
        <end position="326"/>
    </location>
</feature>
<feature type="compositionally biased region" description="Polar residues" evidence="1">
    <location>
        <begin position="36"/>
        <end position="50"/>
    </location>
</feature>